<dbReference type="OrthoDB" id="262125at2"/>
<dbReference type="EMBL" id="RBDX01000002">
    <property type="protein sequence ID" value="RKN12092.1"/>
    <property type="molecule type" value="Genomic_DNA"/>
</dbReference>
<evidence type="ECO:0000313" key="2">
    <source>
        <dbReference type="EMBL" id="RKN12092.1"/>
    </source>
</evidence>
<dbReference type="RefSeq" id="WP_120695868.1">
    <property type="nucleotide sequence ID" value="NZ_RBDX01000002.1"/>
</dbReference>
<evidence type="ECO:0000313" key="4">
    <source>
        <dbReference type="Proteomes" id="UP000268652"/>
    </source>
</evidence>
<comment type="caution">
    <text evidence="2">The sequence shown here is derived from an EMBL/GenBank/DDBJ whole genome shotgun (WGS) entry which is preliminary data.</text>
</comment>
<accession>A0A3A9WHM4</accession>
<keyword evidence="4" id="KW-1185">Reference proteome</keyword>
<protein>
    <submittedName>
        <fullName evidence="2">Uncharacterized protein</fullName>
    </submittedName>
</protein>
<name>A0A3A9WHM4_9ACTN</name>
<dbReference type="Proteomes" id="UP000275024">
    <property type="component" value="Unassembled WGS sequence"/>
</dbReference>
<evidence type="ECO:0000256" key="1">
    <source>
        <dbReference type="SAM" id="MobiDB-lite"/>
    </source>
</evidence>
<evidence type="ECO:0000313" key="5">
    <source>
        <dbReference type="Proteomes" id="UP000275024"/>
    </source>
</evidence>
<gene>
    <name evidence="3" type="ORF">D7318_06305</name>
    <name evidence="2" type="ORF">D7319_04175</name>
</gene>
<proteinExistence type="predicted"/>
<feature type="compositionally biased region" description="Low complexity" evidence="1">
    <location>
        <begin position="340"/>
        <end position="402"/>
    </location>
</feature>
<dbReference type="EMBL" id="RBDY01000003">
    <property type="protein sequence ID" value="RKN25855.1"/>
    <property type="molecule type" value="Genomic_DNA"/>
</dbReference>
<reference evidence="4 5" key="1">
    <citation type="submission" date="2018-09" db="EMBL/GenBank/DDBJ databases">
        <title>Streptomyces sp. nov. DS1-2, an endophytic actinomycete isolated from roots of Dendrobium scabrilingue.</title>
        <authorList>
            <person name="Kuncharoen N."/>
            <person name="Kudo T."/>
            <person name="Ohkuma M."/>
            <person name="Yuki M."/>
            <person name="Tanasupawat S."/>
        </authorList>
    </citation>
    <scope>NUCLEOTIDE SEQUENCE [LARGE SCALE GENOMIC DNA]</scope>
    <source>
        <strain evidence="2 5">AZ1-7</strain>
        <strain evidence="3 4">DS1-2</strain>
    </source>
</reference>
<sequence>MTARPALLPTPLTIAAGGAYAARLVAGYGDGGWCPERWTLDGPEPYTVQLPGGQPEEAGSRLQPLADGRVLIARRADGRYHFSLLYPSGPDTGELPLGAVESDGLTLLPPAPDGARVYALAPQGEDASAGRPAGTALWMVCGGTFGPELVTVLAGECSGGAWLDAEGRLLALDRTDATGQTRAVTVDVEHGGEPTELLRISEDSNDRLLLADPDSGLLLVSSDAPGTERIGWGVLGSHRPVRFPEALHPEGGVRVTPFAAQPGQMLLPERCAVALRMTTPEAEWVAVWRPQQRELVHLPVPEGWLAGAGRWTADGQLLLPYVSASTPCGLARLNVPDPPEAAGAATGAAGPAAPEKPGAPGTPGAPETPEAAPESAAPPSEPGSGSEGAPEGAGTEAAAPARTPAPGPETHPRQHPEPEDLPPAVAKPVPLQQAPLARLG</sequence>
<organism evidence="2 5">
    <name type="scientific">Streptomyces radicis</name>
    <dbReference type="NCBI Taxonomy" id="1750517"/>
    <lineage>
        <taxon>Bacteria</taxon>
        <taxon>Bacillati</taxon>
        <taxon>Actinomycetota</taxon>
        <taxon>Actinomycetes</taxon>
        <taxon>Kitasatosporales</taxon>
        <taxon>Streptomycetaceae</taxon>
        <taxon>Streptomyces</taxon>
    </lineage>
</organism>
<dbReference type="AlphaFoldDB" id="A0A3A9WHM4"/>
<dbReference type="SUPFAM" id="SSF82171">
    <property type="entry name" value="DPP6 N-terminal domain-like"/>
    <property type="match status" value="1"/>
</dbReference>
<evidence type="ECO:0000313" key="3">
    <source>
        <dbReference type="EMBL" id="RKN25855.1"/>
    </source>
</evidence>
<dbReference type="Proteomes" id="UP000268652">
    <property type="component" value="Unassembled WGS sequence"/>
</dbReference>
<feature type="region of interest" description="Disordered" evidence="1">
    <location>
        <begin position="339"/>
        <end position="440"/>
    </location>
</feature>